<dbReference type="SUPFAM" id="SSF56112">
    <property type="entry name" value="Protein kinase-like (PK-like)"/>
    <property type="match status" value="1"/>
</dbReference>
<evidence type="ECO:0000313" key="2">
    <source>
        <dbReference type="Proteomes" id="UP000310016"/>
    </source>
</evidence>
<evidence type="ECO:0000313" key="1">
    <source>
        <dbReference type="EMBL" id="TJZ66830.1"/>
    </source>
</evidence>
<reference evidence="1 2" key="1">
    <citation type="submission" date="2019-04" db="EMBL/GenBank/DDBJ databases">
        <title>Chitiniphilus eburnea sp. nov., a novel chitinolytic bacterium isolated from aquaculture sludge.</title>
        <authorList>
            <person name="Sheng M."/>
        </authorList>
    </citation>
    <scope>NUCLEOTIDE SEQUENCE [LARGE SCALE GENOMIC DNA]</scope>
    <source>
        <strain evidence="1 2">HX-2-15</strain>
    </source>
</reference>
<dbReference type="AlphaFoldDB" id="A0A4U0PGP2"/>
<dbReference type="OrthoDB" id="3638028at2"/>
<gene>
    <name evidence="1" type="ORF">FAZ21_16740</name>
</gene>
<dbReference type="EMBL" id="SUMF01000029">
    <property type="protein sequence ID" value="TJZ66830.1"/>
    <property type="molecule type" value="Genomic_DNA"/>
</dbReference>
<protein>
    <submittedName>
        <fullName evidence="1">3'-kinase</fullName>
    </submittedName>
</protein>
<dbReference type="RefSeq" id="WP_136774590.1">
    <property type="nucleotide sequence ID" value="NZ_CP156074.1"/>
</dbReference>
<dbReference type="GO" id="GO:0016773">
    <property type="term" value="F:phosphotransferase activity, alcohol group as acceptor"/>
    <property type="evidence" value="ECO:0007669"/>
    <property type="project" value="InterPro"/>
</dbReference>
<proteinExistence type="predicted"/>
<dbReference type="Proteomes" id="UP000310016">
    <property type="component" value="Unassembled WGS sequence"/>
</dbReference>
<dbReference type="InterPro" id="IPR006748">
    <property type="entry name" value="NH2Glyco/OHUrea_AB-resist_kin"/>
</dbReference>
<name>A0A4U0PGP2_9NEIS</name>
<accession>A0A4U0PGP2</accession>
<keyword evidence="2" id="KW-1185">Reference proteome</keyword>
<comment type="caution">
    <text evidence="1">The sequence shown here is derived from an EMBL/GenBank/DDBJ whole genome shotgun (WGS) entry which is preliminary data.</text>
</comment>
<organism evidence="1 2">
    <name type="scientific">Chitiniphilus eburneus</name>
    <dbReference type="NCBI Taxonomy" id="2571148"/>
    <lineage>
        <taxon>Bacteria</taxon>
        <taxon>Pseudomonadati</taxon>
        <taxon>Pseudomonadota</taxon>
        <taxon>Betaproteobacteria</taxon>
        <taxon>Neisseriales</taxon>
        <taxon>Chitinibacteraceae</taxon>
        <taxon>Chitiniphilus</taxon>
    </lineage>
</organism>
<sequence length="261" mass="28129">MIDEYMIRWGLVADGLPIATQSGHLLPVRYDGMPAMLKVAVQEEERAGAALMIWWRGEGAARVLAHHGAALLLERAEGGMALAELACIGRDDEASRIMCEVASRLHAPRPGQPPVLTGLSRRFQALEARAAQGGIFASAAATAKDLLASPQDARVLHGDIHHNNILDFGPRGWLAIDPKGLLGERGFDYANIFCNPDFRTAVEPARFSRRVDVVATAAGLEHGRLLQWILAWAGLSASWHLEDGSTPDTALAIAQLALARL</sequence>
<keyword evidence="1" id="KW-0808">Transferase</keyword>
<dbReference type="GO" id="GO:0016301">
    <property type="term" value="F:kinase activity"/>
    <property type="evidence" value="ECO:0007669"/>
    <property type="project" value="UniProtKB-KW"/>
</dbReference>
<dbReference type="GO" id="GO:0019748">
    <property type="term" value="P:secondary metabolic process"/>
    <property type="evidence" value="ECO:0007669"/>
    <property type="project" value="InterPro"/>
</dbReference>
<keyword evidence="1" id="KW-0418">Kinase</keyword>
<dbReference type="InterPro" id="IPR011009">
    <property type="entry name" value="Kinase-like_dom_sf"/>
</dbReference>
<dbReference type="Pfam" id="PF04655">
    <property type="entry name" value="APH_6_hur"/>
    <property type="match status" value="1"/>
</dbReference>